<reference evidence="2 3" key="1">
    <citation type="submission" date="2021-11" db="EMBL/GenBank/DDBJ databases">
        <authorList>
            <person name="Islam A."/>
            <person name="Islam S."/>
            <person name="Flora M.S."/>
            <person name="Rahman M."/>
            <person name="Ziaur R.M."/>
            <person name="Epstein J.H."/>
            <person name="Hassan M."/>
            <person name="Klassen M."/>
            <person name="Woodard K."/>
            <person name="Webb A."/>
            <person name="Webby R.J."/>
            <person name="El Zowalaty M.E."/>
        </authorList>
    </citation>
    <scope>NUCLEOTIDE SEQUENCE [LARGE SCALE GENOMIC DNA]</scope>
    <source>
        <strain evidence="2">Pf1</strain>
    </source>
</reference>
<name>A0ABN8BZT0_9STRA</name>
<keyword evidence="3" id="KW-1185">Reference proteome</keyword>
<feature type="compositionally biased region" description="Basic and acidic residues" evidence="1">
    <location>
        <begin position="28"/>
        <end position="38"/>
    </location>
</feature>
<feature type="region of interest" description="Disordered" evidence="1">
    <location>
        <begin position="86"/>
        <end position="129"/>
    </location>
</feature>
<evidence type="ECO:0000313" key="3">
    <source>
        <dbReference type="Proteomes" id="UP001157938"/>
    </source>
</evidence>
<gene>
    <name evidence="2" type="ORF">PFR001_LOCUS2912</name>
</gene>
<evidence type="ECO:0000256" key="1">
    <source>
        <dbReference type="SAM" id="MobiDB-lite"/>
    </source>
</evidence>
<feature type="region of interest" description="Disordered" evidence="1">
    <location>
        <begin position="1"/>
        <end position="49"/>
    </location>
</feature>
<protein>
    <submittedName>
        <fullName evidence="2">Uncharacterized protein</fullName>
    </submittedName>
</protein>
<organism evidence="2 3">
    <name type="scientific">Peronospora farinosa</name>
    <dbReference type="NCBI Taxonomy" id="134698"/>
    <lineage>
        <taxon>Eukaryota</taxon>
        <taxon>Sar</taxon>
        <taxon>Stramenopiles</taxon>
        <taxon>Oomycota</taxon>
        <taxon>Peronosporomycetes</taxon>
        <taxon>Peronosporales</taxon>
        <taxon>Peronosporaceae</taxon>
        <taxon>Peronospora</taxon>
    </lineage>
</organism>
<comment type="caution">
    <text evidence="2">The sequence shown here is derived from an EMBL/GenBank/DDBJ whole genome shotgun (WGS) entry which is preliminary data.</text>
</comment>
<dbReference type="EMBL" id="CAKLBC010000614">
    <property type="protein sequence ID" value="CAH0487357.1"/>
    <property type="molecule type" value="Genomic_DNA"/>
</dbReference>
<evidence type="ECO:0000313" key="2">
    <source>
        <dbReference type="EMBL" id="CAH0487357.1"/>
    </source>
</evidence>
<proteinExistence type="predicted"/>
<feature type="compositionally biased region" description="Basic and acidic residues" evidence="1">
    <location>
        <begin position="105"/>
        <end position="129"/>
    </location>
</feature>
<accession>A0ABN8BZT0</accession>
<feature type="compositionally biased region" description="Acidic residues" evidence="1">
    <location>
        <begin position="93"/>
        <end position="104"/>
    </location>
</feature>
<sequence>MPSSIESETRRTKARHLRREAAAPYSMLKHEKGKESEVSGRGTTHARGGGFFSRLATYIPIVNKLIQDEDVGGGKDQVELVNESCDEVKTTQEEEDDEEEELEEEEKKKRGEGEGGDFICRKKGDSRDL</sequence>
<dbReference type="Proteomes" id="UP001157938">
    <property type="component" value="Unassembled WGS sequence"/>
</dbReference>